<dbReference type="PANTHER" id="PTHR46241">
    <property type="entry name" value="ARMADILLO REPEAT-CONTAINING PROTEIN 4 ARMC4"/>
    <property type="match status" value="1"/>
</dbReference>
<gene>
    <name evidence="3" type="ORF">PAPYR_2871</name>
</gene>
<evidence type="ECO:0000256" key="1">
    <source>
        <dbReference type="PROSITE-ProRule" id="PRU00259"/>
    </source>
</evidence>
<sequence length="390" mass="41500">MLIITVVSVSPSSILPPPDKGREQIRSSGGLAHLVNLLTCMNEGLIQALCAALCKCAQDPESSQIISQRDGLRRLWSLFRSSNNAIIAAAGTAVAPLVVDLYVLINRSLPLPCHQKIMGHVPYFFGPVPILIIAHIPHVSPIPSTNAALVGRQFVGALEQVLDLLALNDPRVQAAACAVIANLALDDENLAVMTENGVLPMLAGLTATEDTPLRIALCNAITTCCKTVGNAQLMGRLGGVVPLVDFMHSTLPELHRATARALRSVSQDRPECTWLSPDAHRVLAAYFGCYPLWRTGASGFPPEAFRLRSAGAVQLLVQLLDTTDPLLQEAAAGCISNIRRTHLVTEELPPPGGIDVGEDDGGGMETATADPQEDMAGVPIMGLPPQQLRR</sequence>
<dbReference type="PROSITE" id="PS50176">
    <property type="entry name" value="ARM_REPEAT"/>
    <property type="match status" value="2"/>
</dbReference>
<dbReference type="Gene3D" id="1.25.10.10">
    <property type="entry name" value="Leucine-rich Repeat Variant"/>
    <property type="match status" value="3"/>
</dbReference>
<name>A0ABQ8UW70_9EUKA</name>
<organism evidence="3 4">
    <name type="scientific">Paratrimastix pyriformis</name>
    <dbReference type="NCBI Taxonomy" id="342808"/>
    <lineage>
        <taxon>Eukaryota</taxon>
        <taxon>Metamonada</taxon>
        <taxon>Preaxostyla</taxon>
        <taxon>Paratrimastigidae</taxon>
        <taxon>Paratrimastix</taxon>
    </lineage>
</organism>
<dbReference type="InterPro" id="IPR011989">
    <property type="entry name" value="ARM-like"/>
</dbReference>
<dbReference type="InterPro" id="IPR016024">
    <property type="entry name" value="ARM-type_fold"/>
</dbReference>
<comment type="caution">
    <text evidence="3">The sequence shown here is derived from an EMBL/GenBank/DDBJ whole genome shotgun (WGS) entry which is preliminary data.</text>
</comment>
<feature type="repeat" description="ARM" evidence="1">
    <location>
        <begin position="311"/>
        <end position="338"/>
    </location>
</feature>
<accession>A0ABQ8UW70</accession>
<dbReference type="InterPro" id="IPR000225">
    <property type="entry name" value="Armadillo"/>
</dbReference>
<dbReference type="Proteomes" id="UP001141327">
    <property type="component" value="Unassembled WGS sequence"/>
</dbReference>
<dbReference type="PANTHER" id="PTHR46241:SF1">
    <property type="entry name" value="OUTER DYNEIN ARM-DOCKING COMPLEX SUBUNIT 2"/>
    <property type="match status" value="1"/>
</dbReference>
<keyword evidence="4" id="KW-1185">Reference proteome</keyword>
<dbReference type="EMBL" id="JAPMOS010000010">
    <property type="protein sequence ID" value="KAJ4461010.1"/>
    <property type="molecule type" value="Genomic_DNA"/>
</dbReference>
<reference evidence="3" key="1">
    <citation type="journal article" date="2022" name="bioRxiv">
        <title>Genomics of Preaxostyla Flagellates Illuminates Evolutionary Transitions and the Path Towards Mitochondrial Loss.</title>
        <authorList>
            <person name="Novak L.V.F."/>
            <person name="Treitli S.C."/>
            <person name="Pyrih J."/>
            <person name="Halakuc P."/>
            <person name="Pipaliya S.V."/>
            <person name="Vacek V."/>
            <person name="Brzon O."/>
            <person name="Soukal P."/>
            <person name="Eme L."/>
            <person name="Dacks J.B."/>
            <person name="Karnkowska A."/>
            <person name="Elias M."/>
            <person name="Hampl V."/>
        </authorList>
    </citation>
    <scope>NUCLEOTIDE SEQUENCE</scope>
    <source>
        <strain evidence="3">RCP-MX</strain>
    </source>
</reference>
<evidence type="ECO:0000313" key="4">
    <source>
        <dbReference type="Proteomes" id="UP001141327"/>
    </source>
</evidence>
<proteinExistence type="predicted"/>
<dbReference type="Pfam" id="PF00514">
    <property type="entry name" value="Arm"/>
    <property type="match status" value="2"/>
</dbReference>
<protein>
    <submittedName>
        <fullName evidence="3">Vacuolar protein 8</fullName>
    </submittedName>
</protein>
<evidence type="ECO:0000313" key="3">
    <source>
        <dbReference type="EMBL" id="KAJ4461010.1"/>
    </source>
</evidence>
<feature type="region of interest" description="Disordered" evidence="2">
    <location>
        <begin position="358"/>
        <end position="390"/>
    </location>
</feature>
<evidence type="ECO:0000256" key="2">
    <source>
        <dbReference type="SAM" id="MobiDB-lite"/>
    </source>
</evidence>
<dbReference type="SMART" id="SM00185">
    <property type="entry name" value="ARM"/>
    <property type="match status" value="5"/>
</dbReference>
<feature type="repeat" description="ARM" evidence="1">
    <location>
        <begin position="156"/>
        <end position="198"/>
    </location>
</feature>
<dbReference type="SUPFAM" id="SSF48371">
    <property type="entry name" value="ARM repeat"/>
    <property type="match status" value="1"/>
</dbReference>